<dbReference type="GO" id="GO:0005524">
    <property type="term" value="F:ATP binding"/>
    <property type="evidence" value="ECO:0007669"/>
    <property type="project" value="UniProtKB-KW"/>
</dbReference>
<dbReference type="InterPro" id="IPR003833">
    <property type="entry name" value="CT_C_D"/>
</dbReference>
<gene>
    <name evidence="5" type="ORF">SAMN04488505_107217</name>
</gene>
<reference evidence="5 6" key="1">
    <citation type="submission" date="2016-10" db="EMBL/GenBank/DDBJ databases">
        <authorList>
            <person name="de Groot N.N."/>
        </authorList>
    </citation>
    <scope>NUCLEOTIDE SEQUENCE [LARGE SCALE GENOMIC DNA]</scope>
    <source>
        <strain evidence="5 6">DSM 21039</strain>
    </source>
</reference>
<accession>A0A1H8CUS2</accession>
<keyword evidence="3" id="KW-0067">ATP-binding</keyword>
<evidence type="ECO:0000313" key="6">
    <source>
        <dbReference type="Proteomes" id="UP000198984"/>
    </source>
</evidence>
<dbReference type="InterPro" id="IPR010016">
    <property type="entry name" value="PxpB"/>
</dbReference>
<keyword evidence="2" id="KW-0378">Hydrolase</keyword>
<evidence type="ECO:0000256" key="3">
    <source>
        <dbReference type="ARBA" id="ARBA00022840"/>
    </source>
</evidence>
<evidence type="ECO:0000256" key="2">
    <source>
        <dbReference type="ARBA" id="ARBA00022801"/>
    </source>
</evidence>
<dbReference type="Gene3D" id="3.30.1360.40">
    <property type="match status" value="1"/>
</dbReference>
<name>A0A1H8CUS2_9BACT</name>
<evidence type="ECO:0000313" key="5">
    <source>
        <dbReference type="EMBL" id="SEM98204.1"/>
    </source>
</evidence>
<proteinExistence type="predicted"/>
<dbReference type="OrthoDB" id="9778567at2"/>
<dbReference type="Pfam" id="PF02682">
    <property type="entry name" value="CT_C_D"/>
    <property type="match status" value="1"/>
</dbReference>
<dbReference type="SUPFAM" id="SSF50891">
    <property type="entry name" value="Cyclophilin-like"/>
    <property type="match status" value="1"/>
</dbReference>
<organism evidence="5 6">
    <name type="scientific">Chitinophaga rupis</name>
    <dbReference type="NCBI Taxonomy" id="573321"/>
    <lineage>
        <taxon>Bacteria</taxon>
        <taxon>Pseudomonadati</taxon>
        <taxon>Bacteroidota</taxon>
        <taxon>Chitinophagia</taxon>
        <taxon>Chitinophagales</taxon>
        <taxon>Chitinophagaceae</taxon>
        <taxon>Chitinophaga</taxon>
    </lineage>
</organism>
<dbReference type="SUPFAM" id="SSF160467">
    <property type="entry name" value="PH0987 N-terminal domain-like"/>
    <property type="match status" value="1"/>
</dbReference>
<dbReference type="RefSeq" id="WP_089918254.1">
    <property type="nucleotide sequence ID" value="NZ_FOBB01000007.1"/>
</dbReference>
<dbReference type="PANTHER" id="PTHR34698:SF2">
    <property type="entry name" value="5-OXOPROLINASE SUBUNIT B"/>
    <property type="match status" value="1"/>
</dbReference>
<feature type="domain" description="Carboxyltransferase" evidence="4">
    <location>
        <begin position="5"/>
        <end position="213"/>
    </location>
</feature>
<evidence type="ECO:0000256" key="1">
    <source>
        <dbReference type="ARBA" id="ARBA00022741"/>
    </source>
</evidence>
<dbReference type="Proteomes" id="UP000198984">
    <property type="component" value="Unassembled WGS sequence"/>
</dbReference>
<dbReference type="STRING" id="573321.SAMN04488505_107217"/>
<evidence type="ECO:0000259" key="4">
    <source>
        <dbReference type="SMART" id="SM00796"/>
    </source>
</evidence>
<keyword evidence="6" id="KW-1185">Reference proteome</keyword>
<dbReference type="Gene3D" id="2.40.100.10">
    <property type="entry name" value="Cyclophilin-like"/>
    <property type="match status" value="1"/>
</dbReference>
<dbReference type="NCBIfam" id="TIGR00370">
    <property type="entry name" value="5-oxoprolinase subunit PxpB"/>
    <property type="match status" value="1"/>
</dbReference>
<dbReference type="InterPro" id="IPR029000">
    <property type="entry name" value="Cyclophilin-like_dom_sf"/>
</dbReference>
<dbReference type="AlphaFoldDB" id="A0A1H8CUS2"/>
<sequence length="237" mass="26292">MNTTFSITPLGDSALIIEWEQEITLPVHTQVMQAFHHLQSLQLPYVTDLIPAYASLSVLYDAVQVRQEAKRPAFTWLKDLLTTTLQQTITVTTPPLRHLQIPVCYHPSLGPDITEMAKQKNISTNDIITLHTAATYTVYMLGFLPGFPYMGKVHNTLATPRLKQPRLQVAAGSVGIAGEQTGIYPLASPGGWNIIGQTPIRLFDAALDDPCYCRPGDQVQFVPISLEEFQQLSIQHA</sequence>
<dbReference type="GO" id="GO:0016787">
    <property type="term" value="F:hydrolase activity"/>
    <property type="evidence" value="ECO:0007669"/>
    <property type="project" value="UniProtKB-KW"/>
</dbReference>
<keyword evidence="1" id="KW-0547">Nucleotide-binding</keyword>
<dbReference type="EMBL" id="FOBB01000007">
    <property type="protein sequence ID" value="SEM98204.1"/>
    <property type="molecule type" value="Genomic_DNA"/>
</dbReference>
<dbReference type="PANTHER" id="PTHR34698">
    <property type="entry name" value="5-OXOPROLINASE SUBUNIT B"/>
    <property type="match status" value="1"/>
</dbReference>
<protein>
    <submittedName>
        <fullName evidence="5">Inhibitor of KinA</fullName>
    </submittedName>
</protein>
<dbReference type="SMART" id="SM00796">
    <property type="entry name" value="AHS1"/>
    <property type="match status" value="1"/>
</dbReference>